<keyword evidence="4" id="KW-1185">Reference proteome</keyword>
<accession>A0A4R6YFY6</accession>
<sequence length="158" mass="16602">MNTTIFPTTFAFVLTALLLVAANFAAAAEPQATLRPERVRGFVIENATTVLVREGRESIRRIVLDGPCASLATTARVDFQIGGAVLSSDEAGRDVSVVLKNAPPVVSTGTPHLNLVAAQGDARTACRVARIEAATSADFDSAGRPGDVRDQRRDAAGR</sequence>
<proteinExistence type="predicted"/>
<dbReference type="EMBL" id="SNZH01000036">
    <property type="protein sequence ID" value="TDR35355.1"/>
    <property type="molecule type" value="Genomic_DNA"/>
</dbReference>
<comment type="caution">
    <text evidence="3">The sequence shown here is derived from an EMBL/GenBank/DDBJ whole genome shotgun (WGS) entry which is preliminary data.</text>
</comment>
<feature type="chain" id="PRO_5020209336" evidence="2">
    <location>
        <begin position="28"/>
        <end position="158"/>
    </location>
</feature>
<protein>
    <submittedName>
        <fullName evidence="3">Uncharacterized protein</fullName>
    </submittedName>
</protein>
<feature type="region of interest" description="Disordered" evidence="1">
    <location>
        <begin position="139"/>
        <end position="158"/>
    </location>
</feature>
<evidence type="ECO:0000313" key="4">
    <source>
        <dbReference type="Proteomes" id="UP000295293"/>
    </source>
</evidence>
<feature type="signal peptide" evidence="2">
    <location>
        <begin position="1"/>
        <end position="27"/>
    </location>
</feature>
<organism evidence="3 4">
    <name type="scientific">Tahibacter aquaticus</name>
    <dbReference type="NCBI Taxonomy" id="520092"/>
    <lineage>
        <taxon>Bacteria</taxon>
        <taxon>Pseudomonadati</taxon>
        <taxon>Pseudomonadota</taxon>
        <taxon>Gammaproteobacteria</taxon>
        <taxon>Lysobacterales</taxon>
        <taxon>Rhodanobacteraceae</taxon>
        <taxon>Tahibacter</taxon>
    </lineage>
</organism>
<evidence type="ECO:0000313" key="3">
    <source>
        <dbReference type="EMBL" id="TDR35355.1"/>
    </source>
</evidence>
<dbReference type="Proteomes" id="UP000295293">
    <property type="component" value="Unassembled WGS sequence"/>
</dbReference>
<evidence type="ECO:0000256" key="2">
    <source>
        <dbReference type="SAM" id="SignalP"/>
    </source>
</evidence>
<evidence type="ECO:0000256" key="1">
    <source>
        <dbReference type="SAM" id="MobiDB-lite"/>
    </source>
</evidence>
<name>A0A4R6YFY6_9GAMM</name>
<keyword evidence="2" id="KW-0732">Signal</keyword>
<reference evidence="3 4" key="1">
    <citation type="submission" date="2019-03" db="EMBL/GenBank/DDBJ databases">
        <title>Genomic Encyclopedia of Type Strains, Phase IV (KMG-IV): sequencing the most valuable type-strain genomes for metagenomic binning, comparative biology and taxonomic classification.</title>
        <authorList>
            <person name="Goeker M."/>
        </authorList>
    </citation>
    <scope>NUCLEOTIDE SEQUENCE [LARGE SCALE GENOMIC DNA]</scope>
    <source>
        <strain evidence="3 4">DSM 21667</strain>
    </source>
</reference>
<feature type="compositionally biased region" description="Basic and acidic residues" evidence="1">
    <location>
        <begin position="146"/>
        <end position="158"/>
    </location>
</feature>
<dbReference type="AlphaFoldDB" id="A0A4R6YFY6"/>
<dbReference type="RefSeq" id="WP_133822009.1">
    <property type="nucleotide sequence ID" value="NZ_SNZH01000036.1"/>
</dbReference>
<gene>
    <name evidence="3" type="ORF">DFR29_1366</name>
</gene>